<organism evidence="1 2">
    <name type="scientific">Araneus ventricosus</name>
    <name type="common">Orbweaver spider</name>
    <name type="synonym">Epeira ventricosa</name>
    <dbReference type="NCBI Taxonomy" id="182803"/>
    <lineage>
        <taxon>Eukaryota</taxon>
        <taxon>Metazoa</taxon>
        <taxon>Ecdysozoa</taxon>
        <taxon>Arthropoda</taxon>
        <taxon>Chelicerata</taxon>
        <taxon>Arachnida</taxon>
        <taxon>Araneae</taxon>
        <taxon>Araneomorphae</taxon>
        <taxon>Entelegynae</taxon>
        <taxon>Araneoidea</taxon>
        <taxon>Araneidae</taxon>
        <taxon>Araneus</taxon>
    </lineage>
</organism>
<dbReference type="EMBL" id="BGPR01003691">
    <property type="protein sequence ID" value="GBM91285.1"/>
    <property type="molecule type" value="Genomic_DNA"/>
</dbReference>
<dbReference type="OrthoDB" id="6473612at2759"/>
<proteinExistence type="predicted"/>
<comment type="caution">
    <text evidence="1">The sequence shown here is derived from an EMBL/GenBank/DDBJ whole genome shotgun (WGS) entry which is preliminary data.</text>
</comment>
<evidence type="ECO:0000313" key="1">
    <source>
        <dbReference type="EMBL" id="GBM91285.1"/>
    </source>
</evidence>
<dbReference type="AlphaFoldDB" id="A0A4Y2JN62"/>
<sequence length="124" mass="14445">MQFASGIRHFPNYLKSFNLHLTDNGETGDFQYIATSCPLTTSYHHKKPSPQYTAQWWRNALTNKRSRGWIDILIKFLTTKEHLIKSHYRQDDTDSDLDLAIALPPRTRQSSIVHSNNEVSQFTH</sequence>
<accession>A0A4Y2JN62</accession>
<evidence type="ECO:0000313" key="2">
    <source>
        <dbReference type="Proteomes" id="UP000499080"/>
    </source>
</evidence>
<keyword evidence="2" id="KW-1185">Reference proteome</keyword>
<protein>
    <submittedName>
        <fullName evidence="1">Uncharacterized protein</fullName>
    </submittedName>
</protein>
<name>A0A4Y2JN62_ARAVE</name>
<dbReference type="Proteomes" id="UP000499080">
    <property type="component" value="Unassembled WGS sequence"/>
</dbReference>
<reference evidence="1 2" key="1">
    <citation type="journal article" date="2019" name="Sci. Rep.">
        <title>Orb-weaving spider Araneus ventricosus genome elucidates the spidroin gene catalogue.</title>
        <authorList>
            <person name="Kono N."/>
            <person name="Nakamura H."/>
            <person name="Ohtoshi R."/>
            <person name="Moran D.A.P."/>
            <person name="Shinohara A."/>
            <person name="Yoshida Y."/>
            <person name="Fujiwara M."/>
            <person name="Mori M."/>
            <person name="Tomita M."/>
            <person name="Arakawa K."/>
        </authorList>
    </citation>
    <scope>NUCLEOTIDE SEQUENCE [LARGE SCALE GENOMIC DNA]</scope>
</reference>
<gene>
    <name evidence="1" type="ORF">AVEN_45498_1</name>
</gene>